<organism evidence="3">
    <name type="scientific">marine sediment metagenome</name>
    <dbReference type="NCBI Taxonomy" id="412755"/>
    <lineage>
        <taxon>unclassified sequences</taxon>
        <taxon>metagenomes</taxon>
        <taxon>ecological metagenomes</taxon>
    </lineage>
</organism>
<name>A0A0F9UPQ2_9ZZZZ</name>
<gene>
    <name evidence="3" type="ORF">LCGC14_0194560</name>
</gene>
<evidence type="ECO:0000259" key="2">
    <source>
        <dbReference type="Pfam" id="PF13240"/>
    </source>
</evidence>
<protein>
    <recommendedName>
        <fullName evidence="2">Zinc-ribbon domain-containing protein</fullName>
    </recommendedName>
</protein>
<keyword evidence="1" id="KW-0812">Transmembrane</keyword>
<keyword evidence="1" id="KW-1133">Transmembrane helix</keyword>
<evidence type="ECO:0000313" key="3">
    <source>
        <dbReference type="EMBL" id="KKN93624.1"/>
    </source>
</evidence>
<dbReference type="InterPro" id="IPR026870">
    <property type="entry name" value="Zinc_ribbon_dom"/>
</dbReference>
<dbReference type="AlphaFoldDB" id="A0A0F9UPQ2"/>
<accession>A0A0F9UPQ2</accession>
<sequence length="134" mass="14909">MSYNDDSVNYKKEEPEVEKRIELRCSACGTKNPDASSFCMECGVSLVIEHILPVLQRRTQLTQGSWMHTQRTSDSGWALVFVLMLLIAPIAMYMASIGPKSPAALIAIGIIVFVVQSKDLLSHIKGNSKNVKRR</sequence>
<evidence type="ECO:0000256" key="1">
    <source>
        <dbReference type="SAM" id="Phobius"/>
    </source>
</evidence>
<keyword evidence="1" id="KW-0472">Membrane</keyword>
<dbReference type="Pfam" id="PF13240">
    <property type="entry name" value="Zn_Ribbon_1"/>
    <property type="match status" value="1"/>
</dbReference>
<feature type="transmembrane region" description="Helical" evidence="1">
    <location>
        <begin position="77"/>
        <end position="97"/>
    </location>
</feature>
<proteinExistence type="predicted"/>
<feature type="transmembrane region" description="Helical" evidence="1">
    <location>
        <begin position="103"/>
        <end position="124"/>
    </location>
</feature>
<comment type="caution">
    <text evidence="3">The sequence shown here is derived from an EMBL/GenBank/DDBJ whole genome shotgun (WGS) entry which is preliminary data.</text>
</comment>
<reference evidence="3" key="1">
    <citation type="journal article" date="2015" name="Nature">
        <title>Complex archaea that bridge the gap between prokaryotes and eukaryotes.</title>
        <authorList>
            <person name="Spang A."/>
            <person name="Saw J.H."/>
            <person name="Jorgensen S.L."/>
            <person name="Zaremba-Niedzwiedzka K."/>
            <person name="Martijn J."/>
            <person name="Lind A.E."/>
            <person name="van Eijk R."/>
            <person name="Schleper C."/>
            <person name="Guy L."/>
            <person name="Ettema T.J."/>
        </authorList>
    </citation>
    <scope>NUCLEOTIDE SEQUENCE</scope>
</reference>
<dbReference type="EMBL" id="LAZR01000084">
    <property type="protein sequence ID" value="KKN93624.1"/>
    <property type="molecule type" value="Genomic_DNA"/>
</dbReference>
<feature type="domain" description="Zinc-ribbon" evidence="2">
    <location>
        <begin position="25"/>
        <end position="43"/>
    </location>
</feature>